<dbReference type="OrthoDB" id="1249794at2"/>
<evidence type="ECO:0000313" key="2">
    <source>
        <dbReference type="EMBL" id="RCR70725.1"/>
    </source>
</evidence>
<dbReference type="Proteomes" id="UP000253383">
    <property type="component" value="Unassembled WGS sequence"/>
</dbReference>
<accession>A0A368JTR4</accession>
<gene>
    <name evidence="2" type="ORF">DUE52_03795</name>
</gene>
<feature type="transmembrane region" description="Helical" evidence="1">
    <location>
        <begin position="53"/>
        <end position="71"/>
    </location>
</feature>
<comment type="caution">
    <text evidence="2">The sequence shown here is derived from an EMBL/GenBank/DDBJ whole genome shotgun (WGS) entry which is preliminary data.</text>
</comment>
<dbReference type="RefSeq" id="WP_114404642.1">
    <property type="nucleotide sequence ID" value="NZ_QOWE01000003.1"/>
</dbReference>
<keyword evidence="1" id="KW-1133">Transmembrane helix</keyword>
<reference evidence="2 3" key="1">
    <citation type="submission" date="2018-07" db="EMBL/GenBank/DDBJ databases">
        <title>Genome analysis of Larkinella rosea.</title>
        <authorList>
            <person name="Zhou Z."/>
            <person name="Wang G."/>
        </authorList>
    </citation>
    <scope>NUCLEOTIDE SEQUENCE [LARGE SCALE GENOMIC DNA]</scope>
    <source>
        <strain evidence="3">zzj9</strain>
    </source>
</reference>
<feature type="transmembrane region" description="Helical" evidence="1">
    <location>
        <begin position="12"/>
        <end position="33"/>
    </location>
</feature>
<sequence>MKQLKKIWADPVWSKVISAIIIAIGAVFWTLISTKIDDVDFQTAWINLWTFNIKLWWLTVGIIIFLLLFWLRQFFKKSIFKYDDETIKLDRQIFEKIRTELLPQTGAIYFLRHNNFAGFSFNTDSIEDLDNFEHECNKSDFEFLNPDLERMKIELLNSVDHFTGQIAVQTFPTNNGRQTVPPEWEIEQPERFWEVVNDLHRTKFQICDKYDELIKLGRRVLKI</sequence>
<keyword evidence="1" id="KW-0472">Membrane</keyword>
<protein>
    <submittedName>
        <fullName evidence="2">Uncharacterized protein</fullName>
    </submittedName>
</protein>
<proteinExistence type="predicted"/>
<keyword evidence="3" id="KW-1185">Reference proteome</keyword>
<name>A0A368JTR4_9BACT</name>
<dbReference type="AlphaFoldDB" id="A0A368JTR4"/>
<evidence type="ECO:0000256" key="1">
    <source>
        <dbReference type="SAM" id="Phobius"/>
    </source>
</evidence>
<dbReference type="EMBL" id="QOWE01000003">
    <property type="protein sequence ID" value="RCR70725.1"/>
    <property type="molecule type" value="Genomic_DNA"/>
</dbReference>
<evidence type="ECO:0000313" key="3">
    <source>
        <dbReference type="Proteomes" id="UP000253383"/>
    </source>
</evidence>
<organism evidence="2 3">
    <name type="scientific">Larkinella punicea</name>
    <dbReference type="NCBI Taxonomy" id="2315727"/>
    <lineage>
        <taxon>Bacteria</taxon>
        <taxon>Pseudomonadati</taxon>
        <taxon>Bacteroidota</taxon>
        <taxon>Cytophagia</taxon>
        <taxon>Cytophagales</taxon>
        <taxon>Spirosomataceae</taxon>
        <taxon>Larkinella</taxon>
    </lineage>
</organism>
<keyword evidence="1" id="KW-0812">Transmembrane</keyword>